<name>A0A418MJ42_9BACT</name>
<dbReference type="Proteomes" id="UP000283523">
    <property type="component" value="Unassembled WGS sequence"/>
</dbReference>
<evidence type="ECO:0000313" key="3">
    <source>
        <dbReference type="Proteomes" id="UP000283523"/>
    </source>
</evidence>
<comment type="caution">
    <text evidence="2">The sequence shown here is derived from an EMBL/GenBank/DDBJ whole genome shotgun (WGS) entry which is preliminary data.</text>
</comment>
<protein>
    <submittedName>
        <fullName evidence="2">Uncharacterized protein</fullName>
    </submittedName>
</protein>
<accession>A0A418MJ42</accession>
<feature type="region of interest" description="Disordered" evidence="1">
    <location>
        <begin position="26"/>
        <end position="66"/>
    </location>
</feature>
<organism evidence="2 3">
    <name type="scientific">Fibrisoma montanum</name>
    <dbReference type="NCBI Taxonomy" id="2305895"/>
    <lineage>
        <taxon>Bacteria</taxon>
        <taxon>Pseudomonadati</taxon>
        <taxon>Bacteroidota</taxon>
        <taxon>Cytophagia</taxon>
        <taxon>Cytophagales</taxon>
        <taxon>Spirosomataceae</taxon>
        <taxon>Fibrisoma</taxon>
    </lineage>
</organism>
<evidence type="ECO:0000256" key="1">
    <source>
        <dbReference type="SAM" id="MobiDB-lite"/>
    </source>
</evidence>
<keyword evidence="3" id="KW-1185">Reference proteome</keyword>
<sequence>MGTEFYRNAGDPANVVRAELDNMPIKTPDLSQQYKMPNPYNRHPSLPGDQKDLLPKNLQIPSPKRR</sequence>
<dbReference type="EMBL" id="QXED01000001">
    <property type="protein sequence ID" value="RIV27434.1"/>
    <property type="molecule type" value="Genomic_DNA"/>
</dbReference>
<dbReference type="AlphaFoldDB" id="A0A418MJ42"/>
<reference evidence="2 3" key="1">
    <citation type="submission" date="2018-08" db="EMBL/GenBank/DDBJ databases">
        <title>Fibrisoma montanum sp. nov., isolated from Danxia mountain soil.</title>
        <authorList>
            <person name="Huang Y."/>
        </authorList>
    </citation>
    <scope>NUCLEOTIDE SEQUENCE [LARGE SCALE GENOMIC DNA]</scope>
    <source>
        <strain evidence="2 3">HYT19</strain>
    </source>
</reference>
<evidence type="ECO:0000313" key="2">
    <source>
        <dbReference type="EMBL" id="RIV27434.1"/>
    </source>
</evidence>
<proteinExistence type="predicted"/>
<gene>
    <name evidence="2" type="ORF">DYU11_03770</name>
</gene>